<comment type="caution">
    <text evidence="3">The sequence shown here is derived from an EMBL/GenBank/DDBJ whole genome shotgun (WGS) entry which is preliminary data.</text>
</comment>
<keyword evidence="4" id="KW-1185">Reference proteome</keyword>
<dbReference type="GeneID" id="79316808"/>
<evidence type="ECO:0000259" key="2">
    <source>
        <dbReference type="Pfam" id="PF00884"/>
    </source>
</evidence>
<accession>A0ABD6A8K7</accession>
<name>A0ABD6A8K7_9EURY</name>
<evidence type="ECO:0000256" key="1">
    <source>
        <dbReference type="PIRSR" id="PIRSR600917-52"/>
    </source>
</evidence>
<dbReference type="PANTHER" id="PTHR43751">
    <property type="entry name" value="SULFATASE"/>
    <property type="match status" value="1"/>
</dbReference>
<evidence type="ECO:0000313" key="4">
    <source>
        <dbReference type="Proteomes" id="UP001596547"/>
    </source>
</evidence>
<dbReference type="EMBL" id="JBHTBF010000002">
    <property type="protein sequence ID" value="MFC7316553.1"/>
    <property type="molecule type" value="Genomic_DNA"/>
</dbReference>
<evidence type="ECO:0000313" key="3">
    <source>
        <dbReference type="EMBL" id="MFC7316553.1"/>
    </source>
</evidence>
<organism evidence="3 4">
    <name type="scientific">Halomarina halobia</name>
    <dbReference type="NCBI Taxonomy" id="3033386"/>
    <lineage>
        <taxon>Archaea</taxon>
        <taxon>Methanobacteriati</taxon>
        <taxon>Methanobacteriota</taxon>
        <taxon>Stenosarchaea group</taxon>
        <taxon>Halobacteria</taxon>
        <taxon>Halobacteriales</taxon>
        <taxon>Natronomonadaceae</taxon>
        <taxon>Halomarina</taxon>
    </lineage>
</organism>
<sequence>MNTHPNILLLVLDSVRARNTSIHGHRNDTTPFLLDFAGESTVYSQARAPSIHSVASHASLFNGYHVEEHGVTEHESRLDPAATVWHRLETEFGYRTGIFSPNLVVMETSNLSEPFGTRVGLKRSLDRRLYDAGLSPSDFDDHVSAGEYLRASLRNGQPVRSVLNGLYYRYGSHADSAHDPETESASVYLDHFLEWAEERSGPWAACVNLMDAHYPYVPREEHDRWGGPNLRRIQEDITGTQSRQFLTGRPWGELAALESLYDGCIHQIDAALRSFVRDLKEAGLYEDTLLVITSDHGEGFGERSLVTPRVRHVDHSWGIGEELTHVPLVVKAPNQHRGRRVDAPVSLTDFRAVAEGYVEGYADGDPFSDLGRDEVVASTFRVPAPGDVLPDSVERADYVGPWRAVYQANDGVVYKYVTHGPDRATVRILDAQTAYRAERDEPGIVDEIFGRMENREVADGSRDLTRDVEAQLEDLGYMR</sequence>
<dbReference type="InterPro" id="IPR000917">
    <property type="entry name" value="Sulfatase_N"/>
</dbReference>
<dbReference type="InterPro" id="IPR017850">
    <property type="entry name" value="Alkaline_phosphatase_core_sf"/>
</dbReference>
<dbReference type="PANTHER" id="PTHR43751:SF3">
    <property type="entry name" value="SULFATASE N-TERMINAL DOMAIN-CONTAINING PROTEIN"/>
    <property type="match status" value="1"/>
</dbReference>
<dbReference type="AlphaFoldDB" id="A0ABD6A8K7"/>
<dbReference type="RefSeq" id="WP_276304184.1">
    <property type="nucleotide sequence ID" value="NZ_CP119992.1"/>
</dbReference>
<reference evidence="3 4" key="1">
    <citation type="journal article" date="2019" name="Int. J. Syst. Evol. Microbiol.">
        <title>The Global Catalogue of Microorganisms (GCM) 10K type strain sequencing project: providing services to taxonomists for standard genome sequencing and annotation.</title>
        <authorList>
            <consortium name="The Broad Institute Genomics Platform"/>
            <consortium name="The Broad Institute Genome Sequencing Center for Infectious Disease"/>
            <person name="Wu L."/>
            <person name="Ma J."/>
        </authorList>
    </citation>
    <scope>NUCLEOTIDE SEQUENCE [LARGE SCALE GENOMIC DNA]</scope>
    <source>
        <strain evidence="3 4">PSR21</strain>
    </source>
</reference>
<feature type="domain" description="Sulfatase N-terminal" evidence="2">
    <location>
        <begin position="5"/>
        <end position="350"/>
    </location>
</feature>
<feature type="modified residue" description="3-oxoalanine (Ser)" evidence="1">
    <location>
        <position position="53"/>
    </location>
</feature>
<dbReference type="Pfam" id="PF00884">
    <property type="entry name" value="Sulfatase"/>
    <property type="match status" value="1"/>
</dbReference>
<protein>
    <submittedName>
        <fullName evidence="3">Sulfatase-like hydrolase/transferase</fullName>
    </submittedName>
</protein>
<proteinExistence type="predicted"/>
<dbReference type="Proteomes" id="UP001596547">
    <property type="component" value="Unassembled WGS sequence"/>
</dbReference>
<gene>
    <name evidence="3" type="ORF">ACFQPE_07030</name>
</gene>
<dbReference type="InterPro" id="IPR052701">
    <property type="entry name" value="GAG_Ulvan_Degrading_Sulfatases"/>
</dbReference>
<comment type="PTM">
    <text evidence="1">The conversion to 3-oxoalanine (also known as C-formylglycine, FGly), of a serine or cysteine residue in prokaryotes and of a cysteine residue in eukaryotes, is critical for catalytic activity.</text>
</comment>
<dbReference type="Gene3D" id="3.40.720.10">
    <property type="entry name" value="Alkaline Phosphatase, subunit A"/>
    <property type="match status" value="1"/>
</dbReference>
<dbReference type="SUPFAM" id="SSF53649">
    <property type="entry name" value="Alkaline phosphatase-like"/>
    <property type="match status" value="1"/>
</dbReference>